<evidence type="ECO:0000259" key="7">
    <source>
        <dbReference type="SMART" id="SM00278"/>
    </source>
</evidence>
<dbReference type="GO" id="GO:0009378">
    <property type="term" value="F:four-way junction helicase activity"/>
    <property type="evidence" value="ECO:0007669"/>
    <property type="project" value="InterPro"/>
</dbReference>
<dbReference type="InterPro" id="IPR013849">
    <property type="entry name" value="DNA_helicase_Holl-junc_RuvA_I"/>
</dbReference>
<dbReference type="SUPFAM" id="SSF47781">
    <property type="entry name" value="RuvA domain 2-like"/>
    <property type="match status" value="1"/>
</dbReference>
<dbReference type="GO" id="GO:0005737">
    <property type="term" value="C:cytoplasm"/>
    <property type="evidence" value="ECO:0007669"/>
    <property type="project" value="UniProtKB-SubCell"/>
</dbReference>
<sequence>MIGYLKGNLVHKQPTHVIIEASGVGYLVHIPLSTYYAINEKDFAELQIHTRVREDQISLYGFITLEEKEIFEKLTSVTGIGPKVALTILSGLPLNELYDVIERQDARRLTNIPGIGSKTSERIILEMKDKIKKKLTDKYRTSVPSVSDELKQDLINALVNLGYNQNESKNTVDRVMTINASKDFVELLKESLRILTRT</sequence>
<dbReference type="SMART" id="SM00278">
    <property type="entry name" value="HhH1"/>
    <property type="match status" value="2"/>
</dbReference>
<protein>
    <recommendedName>
        <fullName evidence="6">Holliday junction branch migration complex subunit RuvA</fullName>
    </recommendedName>
</protein>
<evidence type="ECO:0000256" key="6">
    <source>
        <dbReference type="HAMAP-Rule" id="MF_00031"/>
    </source>
</evidence>
<dbReference type="GO" id="GO:0009379">
    <property type="term" value="C:Holliday junction helicase complex"/>
    <property type="evidence" value="ECO:0007669"/>
    <property type="project" value="InterPro"/>
</dbReference>
<dbReference type="Gene3D" id="1.10.8.10">
    <property type="entry name" value="DNA helicase RuvA subunit, C-terminal domain"/>
    <property type="match status" value="1"/>
</dbReference>
<evidence type="ECO:0000256" key="4">
    <source>
        <dbReference type="ARBA" id="ARBA00023172"/>
    </source>
</evidence>
<dbReference type="InterPro" id="IPR011114">
    <property type="entry name" value="RuvA_C"/>
</dbReference>
<dbReference type="HAMAP" id="MF_00031">
    <property type="entry name" value="DNA_HJ_migration_RuvA"/>
    <property type="match status" value="1"/>
</dbReference>
<keyword evidence="3 6" id="KW-0238">DNA-binding</keyword>
<dbReference type="AlphaFoldDB" id="A0A1F5VJ44"/>
<dbReference type="Proteomes" id="UP000178943">
    <property type="component" value="Unassembled WGS sequence"/>
</dbReference>
<evidence type="ECO:0000313" key="8">
    <source>
        <dbReference type="EMBL" id="OGF63442.1"/>
    </source>
</evidence>
<evidence type="ECO:0000256" key="1">
    <source>
        <dbReference type="ARBA" id="ARBA00022490"/>
    </source>
</evidence>
<dbReference type="EMBL" id="MFGW01000164">
    <property type="protein sequence ID" value="OGF63442.1"/>
    <property type="molecule type" value="Genomic_DNA"/>
</dbReference>
<evidence type="ECO:0000256" key="5">
    <source>
        <dbReference type="ARBA" id="ARBA00023204"/>
    </source>
</evidence>
<comment type="similarity">
    <text evidence="6">Belongs to the RuvA family.</text>
</comment>
<dbReference type="GO" id="GO:0005524">
    <property type="term" value="F:ATP binding"/>
    <property type="evidence" value="ECO:0007669"/>
    <property type="project" value="InterPro"/>
</dbReference>
<dbReference type="Pfam" id="PF07499">
    <property type="entry name" value="RuvA_C"/>
    <property type="match status" value="1"/>
</dbReference>
<dbReference type="SUPFAM" id="SSF46929">
    <property type="entry name" value="DNA helicase RuvA subunit, C-terminal domain"/>
    <property type="match status" value="1"/>
</dbReference>
<dbReference type="InterPro" id="IPR003583">
    <property type="entry name" value="Hlx-hairpin-Hlx_DNA-bd_motif"/>
</dbReference>
<feature type="domain" description="Helix-hairpin-helix DNA-binding motif class 1" evidence="7">
    <location>
        <begin position="107"/>
        <end position="126"/>
    </location>
</feature>
<dbReference type="Gene3D" id="2.40.50.140">
    <property type="entry name" value="Nucleic acid-binding proteins"/>
    <property type="match status" value="1"/>
</dbReference>
<dbReference type="NCBIfam" id="TIGR00084">
    <property type="entry name" value="ruvA"/>
    <property type="match status" value="1"/>
</dbReference>
<comment type="caution">
    <text evidence="8">The sequence shown here is derived from an EMBL/GenBank/DDBJ whole genome shotgun (WGS) entry which is preliminary data.</text>
</comment>
<keyword evidence="8" id="KW-0067">ATP-binding</keyword>
<dbReference type="InterPro" id="IPR000085">
    <property type="entry name" value="RuvA"/>
</dbReference>
<comment type="domain">
    <text evidence="6">Has three domains with a flexible linker between the domains II and III and assumes an 'L' shape. Domain III is highly mobile and contacts RuvB.</text>
</comment>
<comment type="function">
    <text evidence="6">The RuvA-RuvB-RuvC complex processes Holliday junction (HJ) DNA during genetic recombination and DNA repair, while the RuvA-RuvB complex plays an important role in the rescue of blocked DNA replication forks via replication fork reversal (RFR). RuvA specifically binds to HJ cruciform DNA, conferring on it an open structure. The RuvB hexamer acts as an ATP-dependent pump, pulling dsDNA into and through the RuvAB complex. HJ branch migration allows RuvC to scan DNA until it finds its consensus sequence, where it cleaves and resolves the cruciform DNA.</text>
</comment>
<dbReference type="Pfam" id="PF14520">
    <property type="entry name" value="HHH_5"/>
    <property type="match status" value="1"/>
</dbReference>
<keyword evidence="2 6" id="KW-0227">DNA damage</keyword>
<dbReference type="Pfam" id="PF01330">
    <property type="entry name" value="RuvA_N"/>
    <property type="match status" value="1"/>
</dbReference>
<comment type="subunit">
    <text evidence="6">Homotetramer. Forms an RuvA(8)-RuvB(12)-Holliday junction (HJ) complex. HJ DNA is sandwiched between 2 RuvA tetramers; dsDNA enters through RuvA and exits via RuvB. An RuvB hexamer assembles on each DNA strand where it exits the tetramer. Each RuvB hexamer is contacted by two RuvA subunits (via domain III) on 2 adjacent RuvB subunits; this complex drives branch migration. In the full resolvosome a probable DNA-RuvA(4)-RuvB(12)-RuvC(2) complex forms which resolves the HJ.</text>
</comment>
<keyword evidence="5 6" id="KW-0234">DNA repair</keyword>
<dbReference type="SUPFAM" id="SSF50249">
    <property type="entry name" value="Nucleic acid-binding proteins"/>
    <property type="match status" value="1"/>
</dbReference>
<feature type="domain" description="Helix-hairpin-helix DNA-binding motif class 1" evidence="7">
    <location>
        <begin position="72"/>
        <end position="91"/>
    </location>
</feature>
<proteinExistence type="inferred from homology"/>
<dbReference type="STRING" id="1817863.A2Y62_07340"/>
<dbReference type="GO" id="GO:0048476">
    <property type="term" value="C:Holliday junction resolvase complex"/>
    <property type="evidence" value="ECO:0007669"/>
    <property type="project" value="UniProtKB-UniRule"/>
</dbReference>
<accession>A0A1F5VJ44</accession>
<gene>
    <name evidence="6" type="primary">ruvA</name>
    <name evidence="8" type="ORF">A2Y62_07340</name>
</gene>
<dbReference type="InterPro" id="IPR012340">
    <property type="entry name" value="NA-bd_OB-fold"/>
</dbReference>
<organism evidence="8 9">
    <name type="scientific">Candidatus Fischerbacteria bacterium RBG_13_37_8</name>
    <dbReference type="NCBI Taxonomy" id="1817863"/>
    <lineage>
        <taxon>Bacteria</taxon>
        <taxon>Candidatus Fischeribacteriota</taxon>
    </lineage>
</organism>
<evidence type="ECO:0000256" key="2">
    <source>
        <dbReference type="ARBA" id="ARBA00022763"/>
    </source>
</evidence>
<dbReference type="InterPro" id="IPR010994">
    <property type="entry name" value="RuvA_2-like"/>
</dbReference>
<keyword evidence="4 6" id="KW-0233">DNA recombination</keyword>
<keyword evidence="8" id="KW-0547">Nucleotide-binding</keyword>
<evidence type="ECO:0000256" key="3">
    <source>
        <dbReference type="ARBA" id="ARBA00023125"/>
    </source>
</evidence>
<keyword evidence="8" id="KW-0347">Helicase</keyword>
<dbReference type="CDD" id="cd14332">
    <property type="entry name" value="UBA_RuvA_C"/>
    <property type="match status" value="1"/>
</dbReference>
<dbReference type="GO" id="GO:0006281">
    <property type="term" value="P:DNA repair"/>
    <property type="evidence" value="ECO:0007669"/>
    <property type="project" value="UniProtKB-UniRule"/>
</dbReference>
<comment type="subcellular location">
    <subcellularLocation>
        <location evidence="6">Cytoplasm</location>
    </subcellularLocation>
</comment>
<dbReference type="GO" id="GO:0000400">
    <property type="term" value="F:four-way junction DNA binding"/>
    <property type="evidence" value="ECO:0007669"/>
    <property type="project" value="UniProtKB-UniRule"/>
</dbReference>
<reference evidence="8 9" key="1">
    <citation type="journal article" date="2016" name="Nat. Commun.">
        <title>Thousands of microbial genomes shed light on interconnected biogeochemical processes in an aquifer system.</title>
        <authorList>
            <person name="Anantharaman K."/>
            <person name="Brown C.T."/>
            <person name="Hug L.A."/>
            <person name="Sharon I."/>
            <person name="Castelle C.J."/>
            <person name="Probst A.J."/>
            <person name="Thomas B.C."/>
            <person name="Singh A."/>
            <person name="Wilkins M.J."/>
            <person name="Karaoz U."/>
            <person name="Brodie E.L."/>
            <person name="Williams K.H."/>
            <person name="Hubbard S.S."/>
            <person name="Banfield J.F."/>
        </authorList>
    </citation>
    <scope>NUCLEOTIDE SEQUENCE [LARGE SCALE GENOMIC DNA]</scope>
</reference>
<feature type="region of interest" description="Domain III" evidence="6">
    <location>
        <begin position="152"/>
        <end position="198"/>
    </location>
</feature>
<dbReference type="InterPro" id="IPR036267">
    <property type="entry name" value="RuvA_C_sf"/>
</dbReference>
<comment type="caution">
    <text evidence="6">Lacks conserved residue(s) required for the propagation of feature annotation.</text>
</comment>
<dbReference type="GO" id="GO:0006310">
    <property type="term" value="P:DNA recombination"/>
    <property type="evidence" value="ECO:0007669"/>
    <property type="project" value="UniProtKB-UniRule"/>
</dbReference>
<dbReference type="Gene3D" id="1.10.150.20">
    <property type="entry name" value="5' to 3' exonuclease, C-terminal subdomain"/>
    <property type="match status" value="1"/>
</dbReference>
<keyword evidence="1 6" id="KW-0963">Cytoplasm</keyword>
<evidence type="ECO:0000313" key="9">
    <source>
        <dbReference type="Proteomes" id="UP000178943"/>
    </source>
</evidence>
<keyword evidence="8" id="KW-0378">Hydrolase</keyword>
<name>A0A1F5VJ44_9BACT</name>